<evidence type="ECO:0000313" key="2">
    <source>
        <dbReference type="Proteomes" id="UP000479710"/>
    </source>
</evidence>
<keyword evidence="2" id="KW-1185">Reference proteome</keyword>
<accession>A0A6G1EXU9</accession>
<sequence>MGGASQPLPRRQLGILRRHLPCILDNAMLSGRKYPPRRLPWLLMPSAAAVSFFCVACKDT</sequence>
<proteinExistence type="predicted"/>
<protein>
    <submittedName>
        <fullName evidence="1">Uncharacterized protein</fullName>
    </submittedName>
</protein>
<dbReference type="Proteomes" id="UP000479710">
    <property type="component" value="Unassembled WGS sequence"/>
</dbReference>
<organism evidence="1 2">
    <name type="scientific">Oryza meyeriana var. granulata</name>
    <dbReference type="NCBI Taxonomy" id="110450"/>
    <lineage>
        <taxon>Eukaryota</taxon>
        <taxon>Viridiplantae</taxon>
        <taxon>Streptophyta</taxon>
        <taxon>Embryophyta</taxon>
        <taxon>Tracheophyta</taxon>
        <taxon>Spermatophyta</taxon>
        <taxon>Magnoliopsida</taxon>
        <taxon>Liliopsida</taxon>
        <taxon>Poales</taxon>
        <taxon>Poaceae</taxon>
        <taxon>BOP clade</taxon>
        <taxon>Oryzoideae</taxon>
        <taxon>Oryzeae</taxon>
        <taxon>Oryzinae</taxon>
        <taxon>Oryza</taxon>
        <taxon>Oryza meyeriana</taxon>
    </lineage>
</organism>
<name>A0A6G1EXU9_9ORYZ</name>
<evidence type="ECO:0000313" key="1">
    <source>
        <dbReference type="EMBL" id="KAF0929454.1"/>
    </source>
</evidence>
<dbReference type="AlphaFoldDB" id="A0A6G1EXU9"/>
<comment type="caution">
    <text evidence="1">The sequence shown here is derived from an EMBL/GenBank/DDBJ whole genome shotgun (WGS) entry which is preliminary data.</text>
</comment>
<reference evidence="1 2" key="1">
    <citation type="submission" date="2019-11" db="EMBL/GenBank/DDBJ databases">
        <title>Whole genome sequence of Oryza granulata.</title>
        <authorList>
            <person name="Li W."/>
        </authorList>
    </citation>
    <scope>NUCLEOTIDE SEQUENCE [LARGE SCALE GENOMIC DNA]</scope>
    <source>
        <strain evidence="2">cv. Menghai</strain>
        <tissue evidence="1">Leaf</tissue>
    </source>
</reference>
<dbReference type="EMBL" id="SPHZ02000002">
    <property type="protein sequence ID" value="KAF0929454.1"/>
    <property type="molecule type" value="Genomic_DNA"/>
</dbReference>
<gene>
    <name evidence="1" type="ORF">E2562_021555</name>
</gene>